<keyword evidence="3" id="KW-0695">RNA-directed DNA polymerase</keyword>
<sequence>MQGKLNQIAVRAKQDKRVKFTSLVHLINEENLAECYKELKRNKACGIDRVTVEAYGENLEEKLKTLVDSMKRKQYQPLPVKRVYIPKAGSKEKRGLGIPSTEDKLVQVMLKKILENIYEANFMDSSYGFRPGRNCHQAINALDKAVMHKPINYIVEVDIKKFFDNVQHKWLMNCLRERIADPNLLWLIKRFLKAGIVEVGCYKATDQGTPQGGIVSPVLANIYLHYVLDLWFEKKFKPKARGYLQLIRFCDDFVVGCEREEDAKEFLELLKQRLSKFGLEIAENKTKIVKFGKKEWYQAEREKRRTASFNFLGFTHYCGKSRNGKLMMKQKTSKISLARKIKEIKEWLKMVRSRICLKDWWQKLKAKLTGHYSYFGVSGNYRCLIQFYRPVTKLAFKWINRRSQKKSMDWEQFIHYLKVNPLPKPKVYVSLYTGALV</sequence>
<name>A0A6I6CJ76_WOLPI</name>
<protein>
    <submittedName>
        <fullName evidence="3">Group II intron reverse transcriptase/maturase</fullName>
        <ecNumber evidence="3">2.7.7.49</ecNumber>
    </submittedName>
</protein>
<gene>
    <name evidence="3" type="primary">ltrA</name>
    <name evidence="3" type="ORF">E0495_01885</name>
    <name evidence="4" type="ORF">E0495_05130</name>
</gene>
<dbReference type="PROSITE" id="PS50878">
    <property type="entry name" value="RT_POL"/>
    <property type="match status" value="1"/>
</dbReference>
<feature type="domain" description="Reverse transcriptase" evidence="2">
    <location>
        <begin position="66"/>
        <end position="316"/>
    </location>
</feature>
<evidence type="ECO:0000313" key="4">
    <source>
        <dbReference type="EMBL" id="QGT16565.1"/>
    </source>
</evidence>
<evidence type="ECO:0000256" key="1">
    <source>
        <dbReference type="ARBA" id="ARBA00034120"/>
    </source>
</evidence>
<proteinExistence type="inferred from homology"/>
<dbReference type="PANTHER" id="PTHR34047">
    <property type="entry name" value="NUCLEAR INTRON MATURASE 1, MITOCHONDRIAL-RELATED"/>
    <property type="match status" value="1"/>
</dbReference>
<dbReference type="Pfam" id="PF00078">
    <property type="entry name" value="RVT_1"/>
    <property type="match status" value="1"/>
</dbReference>
<dbReference type="Proteomes" id="UP000422744">
    <property type="component" value="Chromosome"/>
</dbReference>
<dbReference type="GO" id="GO:0003964">
    <property type="term" value="F:RNA-directed DNA polymerase activity"/>
    <property type="evidence" value="ECO:0007669"/>
    <property type="project" value="UniProtKB-KW"/>
</dbReference>
<dbReference type="InterPro" id="IPR043502">
    <property type="entry name" value="DNA/RNA_pol_sf"/>
</dbReference>
<dbReference type="EMBL" id="CP037426">
    <property type="protein sequence ID" value="QGT16051.1"/>
    <property type="molecule type" value="Genomic_DNA"/>
</dbReference>
<dbReference type="EC" id="2.7.7.49" evidence="3"/>
<keyword evidence="3" id="KW-0548">Nucleotidyltransferase</keyword>
<dbReference type="SUPFAM" id="SSF56672">
    <property type="entry name" value="DNA/RNA polymerases"/>
    <property type="match status" value="1"/>
</dbReference>
<evidence type="ECO:0000313" key="3">
    <source>
        <dbReference type="EMBL" id="QGT16051.1"/>
    </source>
</evidence>
<dbReference type="RefSeq" id="WP_006280268.1">
    <property type="nucleotide sequence ID" value="NZ_CP037426.1"/>
</dbReference>
<comment type="similarity">
    <text evidence="1">Belongs to the bacterial reverse transcriptase family.</text>
</comment>
<keyword evidence="3" id="KW-0808">Transferase</keyword>
<dbReference type="PANTHER" id="PTHR34047:SF8">
    <property type="entry name" value="PROTEIN YKFC"/>
    <property type="match status" value="1"/>
</dbReference>
<evidence type="ECO:0000259" key="2">
    <source>
        <dbReference type="PROSITE" id="PS50878"/>
    </source>
</evidence>
<reference evidence="3 5" key="1">
    <citation type="submission" date="2019-03" db="EMBL/GenBank/DDBJ databases">
        <title>Wolbachia endosymbiont of Haematobia irritans wIrr.</title>
        <authorList>
            <person name="Parry R.H."/>
            <person name="Asgari S."/>
        </authorList>
    </citation>
    <scope>NUCLEOTIDE SEQUENCE [LARGE SCALE GENOMIC DNA]</scope>
    <source>
        <strain evidence="3">WIrr</strain>
        <strain evidence="5">wIrr</strain>
    </source>
</reference>
<accession>A0A6I6CJ76</accession>
<dbReference type="InterPro" id="IPR030931">
    <property type="entry name" value="Group_II_RT_mat"/>
</dbReference>
<dbReference type="NCBIfam" id="TIGR04416">
    <property type="entry name" value="group_II_RT_mat"/>
    <property type="match status" value="1"/>
</dbReference>
<dbReference type="InterPro" id="IPR051083">
    <property type="entry name" value="GrpII_Intron_Splice-Mob/Def"/>
</dbReference>
<dbReference type="EMBL" id="CP037426">
    <property type="protein sequence ID" value="QGT16565.1"/>
    <property type="molecule type" value="Genomic_DNA"/>
</dbReference>
<dbReference type="AlphaFoldDB" id="A0A6I6CJ76"/>
<evidence type="ECO:0000313" key="5">
    <source>
        <dbReference type="Proteomes" id="UP000422744"/>
    </source>
</evidence>
<dbReference type="InterPro" id="IPR000477">
    <property type="entry name" value="RT_dom"/>
</dbReference>
<dbReference type="CDD" id="cd01651">
    <property type="entry name" value="RT_G2_intron"/>
    <property type="match status" value="1"/>
</dbReference>
<organism evidence="3 5">
    <name type="scientific">Wolbachia pipientis</name>
    <dbReference type="NCBI Taxonomy" id="955"/>
    <lineage>
        <taxon>Bacteria</taxon>
        <taxon>Pseudomonadati</taxon>
        <taxon>Pseudomonadota</taxon>
        <taxon>Alphaproteobacteria</taxon>
        <taxon>Rickettsiales</taxon>
        <taxon>Anaplasmataceae</taxon>
        <taxon>Wolbachieae</taxon>
        <taxon>Wolbachia</taxon>
    </lineage>
</organism>